<dbReference type="Gene3D" id="2.30.130.40">
    <property type="entry name" value="LON domain-like"/>
    <property type="match status" value="1"/>
</dbReference>
<dbReference type="AlphaFoldDB" id="A0A0D9AF34"/>
<evidence type="ECO:0000259" key="1">
    <source>
        <dbReference type="PROSITE" id="PS51787"/>
    </source>
</evidence>
<dbReference type="PROSITE" id="PS51787">
    <property type="entry name" value="LON_N"/>
    <property type="match status" value="1"/>
</dbReference>
<dbReference type="Pfam" id="PF02190">
    <property type="entry name" value="LON_substr_bdg"/>
    <property type="match status" value="1"/>
</dbReference>
<dbReference type="EMBL" id="JYHV01000037">
    <property type="protein sequence ID" value="KJH79319.1"/>
    <property type="molecule type" value="Genomic_DNA"/>
</dbReference>
<keyword evidence="2" id="KW-0378">Hydrolase</keyword>
<dbReference type="Proteomes" id="UP000032487">
    <property type="component" value="Unassembled WGS sequence"/>
</dbReference>
<dbReference type="SUPFAM" id="SSF88697">
    <property type="entry name" value="PUA domain-like"/>
    <property type="match status" value="1"/>
</dbReference>
<evidence type="ECO:0000313" key="2">
    <source>
        <dbReference type="EMBL" id="KJH79319.1"/>
    </source>
</evidence>
<name>A0A0D9AF34_STUST</name>
<feature type="domain" description="Lon N-terminal" evidence="1">
    <location>
        <begin position="1"/>
        <end position="191"/>
    </location>
</feature>
<dbReference type="GO" id="GO:0008233">
    <property type="term" value="F:peptidase activity"/>
    <property type="evidence" value="ECO:0007669"/>
    <property type="project" value="UniProtKB-KW"/>
</dbReference>
<protein>
    <submittedName>
        <fullName evidence="2">ATP-dependent protease</fullName>
    </submittedName>
</protein>
<dbReference type="PANTHER" id="PTHR46732">
    <property type="entry name" value="ATP-DEPENDENT PROTEASE LA (LON) DOMAIN PROTEIN"/>
    <property type="match status" value="1"/>
</dbReference>
<dbReference type="InterPro" id="IPR046336">
    <property type="entry name" value="Lon_prtase_N_sf"/>
</dbReference>
<organism evidence="2 3">
    <name type="scientific">Stutzerimonas stutzeri</name>
    <name type="common">Pseudomonas stutzeri</name>
    <dbReference type="NCBI Taxonomy" id="316"/>
    <lineage>
        <taxon>Bacteria</taxon>
        <taxon>Pseudomonadati</taxon>
        <taxon>Pseudomonadota</taxon>
        <taxon>Gammaproteobacteria</taxon>
        <taxon>Pseudomonadales</taxon>
        <taxon>Pseudomonadaceae</taxon>
        <taxon>Stutzerimonas</taxon>
    </lineage>
</organism>
<gene>
    <name evidence="2" type="ORF">UF78_19275</name>
</gene>
<dbReference type="GO" id="GO:0006508">
    <property type="term" value="P:proteolysis"/>
    <property type="evidence" value="ECO:0007669"/>
    <property type="project" value="UniProtKB-KW"/>
</dbReference>
<sequence>MKLPLFPLDTVLFPGCVLDLQIFEARYLDMVSSCLKAGHGFGVVRLIEGSEVGLAASEYAPTGCEALIRDWQQRPNGLLGIRVEGGRRFDVLSAEVRRDQLTVAEVSWRDEGDDLPLGDEHVDLAVLLEALGQHPLVETLGMGGAVQGQRSLAHQLAYLLPFQPEQKVELLQLDDAPSQLQRIQHWLEQLQGDAVASDDA</sequence>
<keyword evidence="2" id="KW-0645">Protease</keyword>
<dbReference type="InterPro" id="IPR003111">
    <property type="entry name" value="Lon_prtase_N"/>
</dbReference>
<dbReference type="PANTHER" id="PTHR46732:SF8">
    <property type="entry name" value="ATP-DEPENDENT PROTEASE LA (LON) DOMAIN PROTEIN"/>
    <property type="match status" value="1"/>
</dbReference>
<dbReference type="InterPro" id="IPR015947">
    <property type="entry name" value="PUA-like_sf"/>
</dbReference>
<reference evidence="2 3" key="1">
    <citation type="submission" date="2015-02" db="EMBL/GenBank/DDBJ databases">
        <title>Draft genome sequence of Pseudomonas stutzeri NT0128 isolated from wheat (Triticum turgidum) rhizosphere.</title>
        <authorList>
            <person name="Tovi N."/>
            <person name="Frenk S."/>
            <person name="Hadar Y."/>
            <person name="Minz D."/>
        </authorList>
    </citation>
    <scope>NUCLEOTIDE SEQUENCE [LARGE SCALE GENOMIC DNA]</scope>
    <source>
        <strain evidence="2 3">NT0128</strain>
    </source>
</reference>
<dbReference type="SMART" id="SM00464">
    <property type="entry name" value="LON"/>
    <property type="match status" value="1"/>
</dbReference>
<dbReference type="PATRIC" id="fig|316.101.peg.2690"/>
<comment type="caution">
    <text evidence="2">The sequence shown here is derived from an EMBL/GenBank/DDBJ whole genome shotgun (WGS) entry which is preliminary data.</text>
</comment>
<dbReference type="RefSeq" id="WP_045163827.1">
    <property type="nucleotide sequence ID" value="NZ_JYHV01000037.1"/>
</dbReference>
<evidence type="ECO:0000313" key="3">
    <source>
        <dbReference type="Proteomes" id="UP000032487"/>
    </source>
</evidence>
<accession>A0A0D9AF34</accession>
<dbReference type="OrthoDB" id="8558970at2"/>
<proteinExistence type="predicted"/>